<dbReference type="InterPro" id="IPR000835">
    <property type="entry name" value="HTH_MarR-typ"/>
</dbReference>
<dbReference type="PANTHER" id="PTHR33164">
    <property type="entry name" value="TRANSCRIPTIONAL REGULATOR, MARR FAMILY"/>
    <property type="match status" value="1"/>
</dbReference>
<proteinExistence type="predicted"/>
<evidence type="ECO:0000313" key="3">
    <source>
        <dbReference type="Proteomes" id="UP000703038"/>
    </source>
</evidence>
<dbReference type="PANTHER" id="PTHR33164:SF99">
    <property type="entry name" value="MARR FAMILY REGULATORY PROTEIN"/>
    <property type="match status" value="1"/>
</dbReference>
<reference evidence="2 3" key="1">
    <citation type="submission" date="2021-01" db="EMBL/GenBank/DDBJ databases">
        <title>Genomics of switchgrass bacterial isolates.</title>
        <authorList>
            <person name="Shade A."/>
        </authorList>
    </citation>
    <scope>NUCLEOTIDE SEQUENCE [LARGE SCALE GENOMIC DNA]</scope>
    <source>
        <strain evidence="2 3">PvP111</strain>
    </source>
</reference>
<dbReference type="Pfam" id="PF12802">
    <property type="entry name" value="MarR_2"/>
    <property type="match status" value="1"/>
</dbReference>
<keyword evidence="2" id="KW-0238">DNA-binding</keyword>
<dbReference type="PROSITE" id="PS50995">
    <property type="entry name" value="HTH_MARR_2"/>
    <property type="match status" value="1"/>
</dbReference>
<dbReference type="SUPFAM" id="SSF46785">
    <property type="entry name" value="Winged helix' DNA-binding domain"/>
    <property type="match status" value="1"/>
</dbReference>
<evidence type="ECO:0000313" key="2">
    <source>
        <dbReference type="EMBL" id="MBM7417026.1"/>
    </source>
</evidence>
<evidence type="ECO:0000259" key="1">
    <source>
        <dbReference type="PROSITE" id="PS50995"/>
    </source>
</evidence>
<sequence length="170" mass="19266">MTEYDVASESPYAFLGEEEIRAWYAYMKVHLRLRYEMDHRLRGDHGISLADYDVLVALVSDPGRTLSVSDLATRIGSERSRVSHQLRSLSTRGLVNLATDPDDRRVTRVALSDRGNDTLADVSPHHIDFVRSVFFDALTPPQVQDMATMFEGIYDQLIRHGTLPRPADHP</sequence>
<dbReference type="Gene3D" id="1.10.10.10">
    <property type="entry name" value="Winged helix-like DNA-binding domain superfamily/Winged helix DNA-binding domain"/>
    <property type="match status" value="1"/>
</dbReference>
<dbReference type="InterPro" id="IPR036388">
    <property type="entry name" value="WH-like_DNA-bd_sf"/>
</dbReference>
<dbReference type="RefSeq" id="WP_204869695.1">
    <property type="nucleotide sequence ID" value="NZ_JAFBBK010000001.1"/>
</dbReference>
<name>A0ABS2KYL6_9NOCA</name>
<dbReference type="GO" id="GO:0003677">
    <property type="term" value="F:DNA binding"/>
    <property type="evidence" value="ECO:0007669"/>
    <property type="project" value="UniProtKB-KW"/>
</dbReference>
<keyword evidence="3" id="KW-1185">Reference proteome</keyword>
<protein>
    <submittedName>
        <fullName evidence="2">DNA-binding MarR family transcriptional regulator</fullName>
    </submittedName>
</protein>
<dbReference type="InterPro" id="IPR036390">
    <property type="entry name" value="WH_DNA-bd_sf"/>
</dbReference>
<accession>A0ABS2KYL6</accession>
<dbReference type="SMART" id="SM00347">
    <property type="entry name" value="HTH_MARR"/>
    <property type="match status" value="1"/>
</dbReference>
<comment type="caution">
    <text evidence="2">The sequence shown here is derived from an EMBL/GenBank/DDBJ whole genome shotgun (WGS) entry which is preliminary data.</text>
</comment>
<gene>
    <name evidence="2" type="ORF">JOE42_003759</name>
</gene>
<feature type="domain" description="HTH marR-type" evidence="1">
    <location>
        <begin position="19"/>
        <end position="155"/>
    </location>
</feature>
<dbReference type="EMBL" id="JAFBBK010000001">
    <property type="protein sequence ID" value="MBM7417026.1"/>
    <property type="molecule type" value="Genomic_DNA"/>
</dbReference>
<dbReference type="InterPro" id="IPR039422">
    <property type="entry name" value="MarR/SlyA-like"/>
</dbReference>
<organism evidence="2 3">
    <name type="scientific">Rhodococcoides corynebacterioides</name>
    <dbReference type="NCBI Taxonomy" id="53972"/>
    <lineage>
        <taxon>Bacteria</taxon>
        <taxon>Bacillati</taxon>
        <taxon>Actinomycetota</taxon>
        <taxon>Actinomycetes</taxon>
        <taxon>Mycobacteriales</taxon>
        <taxon>Nocardiaceae</taxon>
        <taxon>Rhodococcoides</taxon>
    </lineage>
</organism>
<dbReference type="Proteomes" id="UP000703038">
    <property type="component" value="Unassembled WGS sequence"/>
</dbReference>